<dbReference type="GO" id="GO:0003723">
    <property type="term" value="F:RNA binding"/>
    <property type="evidence" value="ECO:0007669"/>
    <property type="project" value="TreeGrafter"/>
</dbReference>
<sequence length="393" mass="44153">DRFLLRLVRSRSTRWLTTSVAANQQMHYALNQRITQCSSPAELIRLLESRASVDPNLSQLNTVNLCTAFHRLARLGLKSWAEVPSPIRTALVGGLQKCQFEPRHIPNLLWAFSNLRQSVFAYSNGSEEELFETILSQAVAAVDRIENPQRLSNVLWSLATLQRRSPLLLERTASKLLELFVNADLNGPTSDPCAGFKVQELSNVIWALGKLDAGDGQLFDALSRAVNFTFTNPANADLITPQAISNICLGMVQSSSASDQAKRFVFRSVSEVIEPLLPRFTEQALCNVAWSMAKSQIALPTILGHIAVTLENRPMIDVSHWVGVLWSFSRTEFFREPFYLLCADRLSERIRELQNRELQSCMISYRKAGIHAPKLITAITKEAERRGLRVFSI</sequence>
<dbReference type="GO" id="GO:0005759">
    <property type="term" value="C:mitochondrial matrix"/>
    <property type="evidence" value="ECO:0007669"/>
    <property type="project" value="TreeGrafter"/>
</dbReference>
<dbReference type="InterPro" id="IPR050870">
    <property type="entry name" value="FAST_kinase"/>
</dbReference>
<dbReference type="GO" id="GO:0000963">
    <property type="term" value="P:mitochondrial RNA processing"/>
    <property type="evidence" value="ECO:0007669"/>
    <property type="project" value="TreeGrafter"/>
</dbReference>
<evidence type="ECO:0000313" key="1">
    <source>
        <dbReference type="EMBL" id="CRZ01231.1"/>
    </source>
</evidence>
<dbReference type="GO" id="GO:0035770">
    <property type="term" value="C:ribonucleoprotein granule"/>
    <property type="evidence" value="ECO:0007669"/>
    <property type="project" value="TreeGrafter"/>
</dbReference>
<reference evidence="1" key="1">
    <citation type="submission" date="2015-04" db="EMBL/GenBank/DDBJ databases">
        <title>The genome sequence of the plant pathogenic Rhizarian Plasmodiophora brassicae reveals insights in its biotrophic life cycle and the origin of chitin synthesis.</title>
        <authorList>
            <person name="Schwelm A."/>
            <person name="Fogelqvist J."/>
            <person name="Knaust A."/>
            <person name="Julke S."/>
            <person name="Lilja T."/>
            <person name="Dhandapani V."/>
            <person name="Bonilla-Rosso G."/>
            <person name="Karlsson M."/>
            <person name="Shevchenko A."/>
            <person name="Choi S.R."/>
            <person name="Kim H.G."/>
            <person name="Park J.Y."/>
            <person name="Lim Y.P."/>
            <person name="Ludwig-Muller J."/>
            <person name="Dixelius C."/>
        </authorList>
    </citation>
    <scope>NUCLEOTIDE SEQUENCE</scope>
    <source>
        <tissue evidence="1">Potato root galls</tissue>
    </source>
</reference>
<name>A0A0H5QIU9_9EUKA</name>
<organism evidence="1">
    <name type="scientific">Spongospora subterranea</name>
    <dbReference type="NCBI Taxonomy" id="70186"/>
    <lineage>
        <taxon>Eukaryota</taxon>
        <taxon>Sar</taxon>
        <taxon>Rhizaria</taxon>
        <taxon>Endomyxa</taxon>
        <taxon>Phytomyxea</taxon>
        <taxon>Plasmodiophorida</taxon>
        <taxon>Plasmodiophoridae</taxon>
        <taxon>Spongospora</taxon>
    </lineage>
</organism>
<dbReference type="EMBL" id="HACM01000789">
    <property type="protein sequence ID" value="CRZ01231.1"/>
    <property type="molecule type" value="Transcribed_RNA"/>
</dbReference>
<dbReference type="PANTHER" id="PTHR21228:SF40">
    <property type="entry name" value="LD45607P"/>
    <property type="match status" value="1"/>
</dbReference>
<dbReference type="GO" id="GO:0044528">
    <property type="term" value="P:regulation of mitochondrial mRNA stability"/>
    <property type="evidence" value="ECO:0007669"/>
    <property type="project" value="TreeGrafter"/>
</dbReference>
<dbReference type="PANTHER" id="PTHR21228">
    <property type="entry name" value="FAST LEU-RICH DOMAIN-CONTAINING"/>
    <property type="match status" value="1"/>
</dbReference>
<protein>
    <recommendedName>
        <fullName evidence="2">Importin N-terminal domain-containing protein</fullName>
    </recommendedName>
</protein>
<evidence type="ECO:0008006" key="2">
    <source>
        <dbReference type="Google" id="ProtNLM"/>
    </source>
</evidence>
<accession>A0A0H5QIU9</accession>
<proteinExistence type="predicted"/>
<dbReference type="AlphaFoldDB" id="A0A0H5QIU9"/>
<feature type="non-terminal residue" evidence="1">
    <location>
        <position position="1"/>
    </location>
</feature>